<feature type="compositionally biased region" description="Basic and acidic residues" evidence="1">
    <location>
        <begin position="85"/>
        <end position="110"/>
    </location>
</feature>
<dbReference type="PATRIC" id="fig|937777.3.peg.3311"/>
<accession>L0A6S8</accession>
<dbReference type="AlphaFoldDB" id="L0A6S8"/>
<dbReference type="EMBL" id="CP003382">
    <property type="protein sequence ID" value="AFZ68735.1"/>
    <property type="molecule type" value="Genomic_DNA"/>
</dbReference>
<dbReference type="eggNOG" id="COG3798">
    <property type="taxonomic scope" value="Bacteria"/>
</dbReference>
<dbReference type="Pfam" id="PF09939">
    <property type="entry name" value="DUF2171"/>
    <property type="match status" value="1"/>
</dbReference>
<dbReference type="STRING" id="937777.Deipe_3294"/>
<dbReference type="HOGENOM" id="CLU_2166833_0_0_0"/>
<keyword evidence="3" id="KW-1185">Reference proteome</keyword>
<dbReference type="InterPro" id="IPR018684">
    <property type="entry name" value="DUF2171"/>
</dbReference>
<evidence type="ECO:0000313" key="2">
    <source>
        <dbReference type="EMBL" id="AFZ68735.1"/>
    </source>
</evidence>
<dbReference type="KEGG" id="dpd:Deipe_3294"/>
<gene>
    <name evidence="2" type="ordered locus">Deipe_3294</name>
</gene>
<sequence length="110" mass="12975">MDPNTRRSIQHHMGIRDINGQELGRVDHVEGDYVKITKDTDGNHHWIPDDLIMRVDQYVHLNLAGEEVMRQWHADDPNKGVSNDLQERHNRSDVQGERLHKTHEQRNDQQ</sequence>
<protein>
    <recommendedName>
        <fullName evidence="4">DUF2171 domain-containing protein</fullName>
    </recommendedName>
</protein>
<evidence type="ECO:0008006" key="4">
    <source>
        <dbReference type="Google" id="ProtNLM"/>
    </source>
</evidence>
<feature type="region of interest" description="Disordered" evidence="1">
    <location>
        <begin position="74"/>
        <end position="110"/>
    </location>
</feature>
<reference evidence="3" key="1">
    <citation type="submission" date="2012-03" db="EMBL/GenBank/DDBJ databases">
        <title>Complete sequence of chromosome of Deinococcus peraridilitoris DSM 19664.</title>
        <authorList>
            <person name="Lucas S."/>
            <person name="Copeland A."/>
            <person name="Lapidus A."/>
            <person name="Glavina del Rio T."/>
            <person name="Dalin E."/>
            <person name="Tice H."/>
            <person name="Bruce D."/>
            <person name="Goodwin L."/>
            <person name="Pitluck S."/>
            <person name="Peters L."/>
            <person name="Mikhailova N."/>
            <person name="Lu M."/>
            <person name="Kyrpides N."/>
            <person name="Mavromatis K."/>
            <person name="Ivanova N."/>
            <person name="Brettin T."/>
            <person name="Detter J.C."/>
            <person name="Han C."/>
            <person name="Larimer F."/>
            <person name="Land M."/>
            <person name="Hauser L."/>
            <person name="Markowitz V."/>
            <person name="Cheng J.-F."/>
            <person name="Hugenholtz P."/>
            <person name="Woyke T."/>
            <person name="Wu D."/>
            <person name="Pukall R."/>
            <person name="Steenblock K."/>
            <person name="Brambilla E."/>
            <person name="Klenk H.-P."/>
            <person name="Eisen J.A."/>
        </authorList>
    </citation>
    <scope>NUCLEOTIDE SEQUENCE [LARGE SCALE GENOMIC DNA]</scope>
    <source>
        <strain evidence="3">DSM 19664 / LMG 22246 / CIP 109416 / KR-200</strain>
    </source>
</reference>
<dbReference type="Proteomes" id="UP000010467">
    <property type="component" value="Chromosome"/>
</dbReference>
<evidence type="ECO:0000313" key="3">
    <source>
        <dbReference type="Proteomes" id="UP000010467"/>
    </source>
</evidence>
<name>L0A6S8_DEIPD</name>
<organism evidence="2 3">
    <name type="scientific">Deinococcus peraridilitoris (strain DSM 19664 / LMG 22246 / CIP 109416 / KR-200)</name>
    <dbReference type="NCBI Taxonomy" id="937777"/>
    <lineage>
        <taxon>Bacteria</taxon>
        <taxon>Thermotogati</taxon>
        <taxon>Deinococcota</taxon>
        <taxon>Deinococci</taxon>
        <taxon>Deinococcales</taxon>
        <taxon>Deinococcaceae</taxon>
        <taxon>Deinococcus</taxon>
    </lineage>
</organism>
<proteinExistence type="predicted"/>
<dbReference type="RefSeq" id="WP_015237033.1">
    <property type="nucleotide sequence ID" value="NC_019793.1"/>
</dbReference>
<evidence type="ECO:0000256" key="1">
    <source>
        <dbReference type="SAM" id="MobiDB-lite"/>
    </source>
</evidence>